<sequence>MPIGRHERGSVRRLCLGGLLAAYAAIAVVGCGGSALEVRRAQPQKSPIDSTVVVDCGGYAQVAPVELVVGCRYGGRILRALKWRGWGHERAAAVGRLTRDCARCDGTQARAVRVEVVGRVLRRDATLAYRTLTVTPAVKRAGERPLRYQIYDGYLEVADRQPSPEAG</sequence>
<gene>
    <name evidence="1" type="ordered locus">Cwoe_5141</name>
</gene>
<evidence type="ECO:0008006" key="3">
    <source>
        <dbReference type="Google" id="ProtNLM"/>
    </source>
</evidence>
<proteinExistence type="predicted"/>
<dbReference type="AlphaFoldDB" id="D3FDF8"/>
<dbReference type="Proteomes" id="UP000008229">
    <property type="component" value="Chromosome"/>
</dbReference>
<reference evidence="2" key="2">
    <citation type="submission" date="2010-01" db="EMBL/GenBank/DDBJ databases">
        <title>The complete genome of Conexibacter woesei DSM 14684.</title>
        <authorList>
            <consortium name="US DOE Joint Genome Institute (JGI-PGF)"/>
            <person name="Lucas S."/>
            <person name="Copeland A."/>
            <person name="Lapidus A."/>
            <person name="Glavina del Rio T."/>
            <person name="Dalin E."/>
            <person name="Tice H."/>
            <person name="Bruce D."/>
            <person name="Goodwin L."/>
            <person name="Pitluck S."/>
            <person name="Kyrpides N."/>
            <person name="Mavromatis K."/>
            <person name="Ivanova N."/>
            <person name="Mikhailova N."/>
            <person name="Chertkov O."/>
            <person name="Brettin T."/>
            <person name="Detter J.C."/>
            <person name="Han C."/>
            <person name="Larimer F."/>
            <person name="Land M."/>
            <person name="Hauser L."/>
            <person name="Markowitz V."/>
            <person name="Cheng J.-F."/>
            <person name="Hugenholtz P."/>
            <person name="Woyke T."/>
            <person name="Wu D."/>
            <person name="Pukall R."/>
            <person name="Steenblock K."/>
            <person name="Schneider S."/>
            <person name="Klenk H.-P."/>
            <person name="Eisen J.A."/>
        </authorList>
    </citation>
    <scope>NUCLEOTIDE SEQUENCE [LARGE SCALE GENOMIC DNA]</scope>
    <source>
        <strain evidence="2">DSM 14684 / CIP 108061 / JCM 11494 / NBRC 100937 / ID131577</strain>
    </source>
</reference>
<reference evidence="1 2" key="1">
    <citation type="journal article" date="2010" name="Stand. Genomic Sci.">
        <title>Complete genome sequence of Conexibacter woesei type strain (ID131577).</title>
        <authorList>
            <person name="Pukall R."/>
            <person name="Lapidus A."/>
            <person name="Glavina Del Rio T."/>
            <person name="Copeland A."/>
            <person name="Tice H."/>
            <person name="Cheng J.-F."/>
            <person name="Lucas S."/>
            <person name="Chen F."/>
            <person name="Nolan M."/>
            <person name="Bruce D."/>
            <person name="Goodwin L."/>
            <person name="Pitluck S."/>
            <person name="Mavromatis K."/>
            <person name="Ivanova N."/>
            <person name="Ovchinnikova G."/>
            <person name="Pati A."/>
            <person name="Chen A."/>
            <person name="Palaniappan K."/>
            <person name="Land M."/>
            <person name="Hauser L."/>
            <person name="Chang Y.-J."/>
            <person name="Jeffries C.D."/>
            <person name="Chain P."/>
            <person name="Meincke L."/>
            <person name="Sims D."/>
            <person name="Brettin T."/>
            <person name="Detter J.C."/>
            <person name="Rohde M."/>
            <person name="Goeker M."/>
            <person name="Bristow J."/>
            <person name="Eisen J.A."/>
            <person name="Markowitz V."/>
            <person name="Kyrpides N.C."/>
            <person name="Klenk H.-P."/>
            <person name="Hugenholtz P."/>
        </authorList>
    </citation>
    <scope>NUCLEOTIDE SEQUENCE [LARGE SCALE GENOMIC DNA]</scope>
    <source>
        <strain evidence="2">DSM 14684 / CIP 108061 / JCM 11494 / NBRC 100937 / ID131577</strain>
    </source>
</reference>
<dbReference type="KEGG" id="cwo:Cwoe_5141"/>
<name>D3FDF8_CONWI</name>
<evidence type="ECO:0000313" key="2">
    <source>
        <dbReference type="Proteomes" id="UP000008229"/>
    </source>
</evidence>
<organism evidence="1 2">
    <name type="scientific">Conexibacter woesei (strain DSM 14684 / CCUG 47730 / CIP 108061 / JCM 11494 / NBRC 100937 / ID131577)</name>
    <dbReference type="NCBI Taxonomy" id="469383"/>
    <lineage>
        <taxon>Bacteria</taxon>
        <taxon>Bacillati</taxon>
        <taxon>Actinomycetota</taxon>
        <taxon>Thermoleophilia</taxon>
        <taxon>Solirubrobacterales</taxon>
        <taxon>Conexibacteraceae</taxon>
        <taxon>Conexibacter</taxon>
    </lineage>
</organism>
<dbReference type="HOGENOM" id="CLU_1591726_0_0_11"/>
<accession>D3FDF8</accession>
<dbReference type="STRING" id="469383.Cwoe_5141"/>
<dbReference type="EMBL" id="CP001854">
    <property type="protein sequence ID" value="ADB53550.1"/>
    <property type="molecule type" value="Genomic_DNA"/>
</dbReference>
<protein>
    <recommendedName>
        <fullName evidence="3">Lipoprotein</fullName>
    </recommendedName>
</protein>
<dbReference type="OrthoDB" id="5149662at2"/>
<keyword evidence="2" id="KW-1185">Reference proteome</keyword>
<evidence type="ECO:0000313" key="1">
    <source>
        <dbReference type="EMBL" id="ADB53550.1"/>
    </source>
</evidence>
<dbReference type="PROSITE" id="PS51257">
    <property type="entry name" value="PROKAR_LIPOPROTEIN"/>
    <property type="match status" value="1"/>
</dbReference>
<dbReference type="RefSeq" id="WP_012936601.1">
    <property type="nucleotide sequence ID" value="NC_013739.1"/>
</dbReference>